<dbReference type="InterPro" id="IPR053140">
    <property type="entry name" value="GDSL_Rv0518-like"/>
</dbReference>
<feature type="region of interest" description="Disordered" evidence="1">
    <location>
        <begin position="1"/>
        <end position="22"/>
    </location>
</feature>
<comment type="caution">
    <text evidence="3">The sequence shown here is derived from an EMBL/GenBank/DDBJ whole genome shotgun (WGS) entry which is preliminary data.</text>
</comment>
<evidence type="ECO:0000313" key="3">
    <source>
        <dbReference type="EMBL" id="MDR7294307.1"/>
    </source>
</evidence>
<name>A0ABU1Z122_9MICC</name>
<dbReference type="CDD" id="cd01832">
    <property type="entry name" value="SGNH_hydrolase_like_1"/>
    <property type="match status" value="1"/>
</dbReference>
<dbReference type="Gene3D" id="3.40.50.1110">
    <property type="entry name" value="SGNH hydrolase"/>
    <property type="match status" value="1"/>
</dbReference>
<reference evidence="3" key="1">
    <citation type="submission" date="2023-07" db="EMBL/GenBank/DDBJ databases">
        <title>Sequencing the genomes of 1000 actinobacteria strains.</title>
        <authorList>
            <person name="Klenk H.-P."/>
        </authorList>
    </citation>
    <scope>NUCLEOTIDE SEQUENCE</scope>
    <source>
        <strain evidence="3">DSM 13068</strain>
    </source>
</reference>
<dbReference type="Pfam" id="PF13472">
    <property type="entry name" value="Lipase_GDSL_2"/>
    <property type="match status" value="1"/>
</dbReference>
<keyword evidence="4" id="KW-1185">Reference proteome</keyword>
<dbReference type="SUPFAM" id="SSF52266">
    <property type="entry name" value="SGNH hydrolase"/>
    <property type="match status" value="1"/>
</dbReference>
<dbReference type="RefSeq" id="WP_310247924.1">
    <property type="nucleotide sequence ID" value="NZ_JAVDXX010000001.1"/>
</dbReference>
<evidence type="ECO:0000259" key="2">
    <source>
        <dbReference type="Pfam" id="PF13472"/>
    </source>
</evidence>
<dbReference type="InterPro" id="IPR036514">
    <property type="entry name" value="SGNH_hydro_sf"/>
</dbReference>
<evidence type="ECO:0000313" key="4">
    <source>
        <dbReference type="Proteomes" id="UP001180715"/>
    </source>
</evidence>
<feature type="domain" description="SGNH hydrolase-type esterase" evidence="2">
    <location>
        <begin position="30"/>
        <end position="203"/>
    </location>
</feature>
<dbReference type="EMBL" id="JAVDXX010000001">
    <property type="protein sequence ID" value="MDR7294307.1"/>
    <property type="molecule type" value="Genomic_DNA"/>
</dbReference>
<dbReference type="InterPro" id="IPR013830">
    <property type="entry name" value="SGNH_hydro"/>
</dbReference>
<gene>
    <name evidence="3" type="ORF">J2S67_001575</name>
</gene>
<accession>A0ABU1Z122</accession>
<protein>
    <submittedName>
        <fullName evidence="3">Lysophospholipase L1-like esterase</fullName>
    </submittedName>
</protein>
<dbReference type="PANTHER" id="PTHR43784:SF2">
    <property type="entry name" value="GDSL-LIKE LIPASE_ACYLHYDROLASE, PUTATIVE (AFU_ORTHOLOGUE AFUA_2G00820)-RELATED"/>
    <property type="match status" value="1"/>
</dbReference>
<organism evidence="3 4">
    <name type="scientific">Pseudoglutamicibacter albus</name>
    <dbReference type="NCBI Taxonomy" id="98671"/>
    <lineage>
        <taxon>Bacteria</taxon>
        <taxon>Bacillati</taxon>
        <taxon>Actinomycetota</taxon>
        <taxon>Actinomycetes</taxon>
        <taxon>Micrococcales</taxon>
        <taxon>Micrococcaceae</taxon>
        <taxon>Pseudoglutamicibacter</taxon>
    </lineage>
</organism>
<evidence type="ECO:0000256" key="1">
    <source>
        <dbReference type="SAM" id="MobiDB-lite"/>
    </source>
</evidence>
<feature type="compositionally biased region" description="Polar residues" evidence="1">
    <location>
        <begin position="10"/>
        <end position="22"/>
    </location>
</feature>
<proteinExistence type="predicted"/>
<dbReference type="Proteomes" id="UP001180715">
    <property type="component" value="Unassembled WGS sequence"/>
</dbReference>
<sequence length="281" mass="31799">MSQRNEEHNVPTSSANMSETNPPYQQRYVAIGDSFTEGVGDVELNRPNGVRGWADRVAERLCREHPNFGYANLAIRGKKVPQIMAEQLEPALELNPTLATVCMGGNDIMRPRVDIDYIAGGVHHMVSELRGVGAKVVLFTSLDVSKSPLYRALAGRAALYNERLREIADDTGAIIADYWRWRELQDPGYWSEDRLHMNSRGHEFTARKTLDVLGYDVGGFDVEPLELPELSKLQRARTNAEWVREHAGPWVRRRIKRVSSGDTLSPRYPEYVRLEAPENQA</sequence>
<dbReference type="PANTHER" id="PTHR43784">
    <property type="entry name" value="GDSL-LIKE LIPASE/ACYLHYDROLASE, PUTATIVE (AFU_ORTHOLOGUE AFUA_2G00820)-RELATED"/>
    <property type="match status" value="1"/>
</dbReference>